<proteinExistence type="predicted"/>
<dbReference type="STRING" id="331113.SNE_A06890"/>
<name>F8L751_SIMNZ</name>
<dbReference type="RefSeq" id="WP_013943033.1">
    <property type="nucleotide sequence ID" value="NC_015713.1"/>
</dbReference>
<dbReference type="EMBL" id="FR872582">
    <property type="protein sequence ID" value="CCB88566.1"/>
    <property type="molecule type" value="Genomic_DNA"/>
</dbReference>
<keyword evidence="1" id="KW-1133">Transmembrane helix</keyword>
<dbReference type="KEGG" id="sng:SNE_A06890"/>
<dbReference type="Proteomes" id="UP000000496">
    <property type="component" value="Chromosome gsn.131"/>
</dbReference>
<organism evidence="2 3">
    <name type="scientific">Simkania negevensis (strain ATCC VR-1471 / DSM 27360 / Z)</name>
    <dbReference type="NCBI Taxonomy" id="331113"/>
    <lineage>
        <taxon>Bacteria</taxon>
        <taxon>Pseudomonadati</taxon>
        <taxon>Chlamydiota</taxon>
        <taxon>Chlamydiia</taxon>
        <taxon>Parachlamydiales</taxon>
        <taxon>Simkaniaceae</taxon>
        <taxon>Simkania</taxon>
    </lineage>
</organism>
<protein>
    <submittedName>
        <fullName evidence="2">Uncharacterized protein</fullName>
    </submittedName>
</protein>
<evidence type="ECO:0000256" key="1">
    <source>
        <dbReference type="SAM" id="Phobius"/>
    </source>
</evidence>
<feature type="transmembrane region" description="Helical" evidence="1">
    <location>
        <begin position="532"/>
        <end position="557"/>
    </location>
</feature>
<evidence type="ECO:0000313" key="2">
    <source>
        <dbReference type="EMBL" id="CCB88566.1"/>
    </source>
</evidence>
<reference evidence="2 3" key="2">
    <citation type="journal article" date="2011" name="Mol. Biol. Evol.">
        <title>Unity in variety--the pan-genome of the Chlamydiae.</title>
        <authorList>
            <person name="Collingro A."/>
            <person name="Tischler P."/>
            <person name="Weinmaier T."/>
            <person name="Penz T."/>
            <person name="Heinz E."/>
            <person name="Brunham R.C."/>
            <person name="Read T.D."/>
            <person name="Bavoil P.M."/>
            <person name="Sachse K."/>
            <person name="Kahane S."/>
            <person name="Friedman M.G."/>
            <person name="Rattei T."/>
            <person name="Myers G.S."/>
            <person name="Horn M."/>
        </authorList>
    </citation>
    <scope>NUCLEOTIDE SEQUENCE [LARGE SCALE GENOMIC DNA]</scope>
    <source>
        <strain evidence="3">ATCC VR-1471 / Z</strain>
    </source>
</reference>
<reference key="1">
    <citation type="journal article" date="2011" name="Mol. Biol. Evol.">
        <title>Unity in variety -- the pan-genome of the Chlamydiae.</title>
        <authorList>
            <person name="Collingro A."/>
            <person name="Tischler P."/>
            <person name="Weinmaier T."/>
            <person name="Penz T."/>
            <person name="Heinz E."/>
            <person name="Brunham R.C."/>
            <person name="Read T.D."/>
            <person name="Bavoil P.M."/>
            <person name="Sachse K."/>
            <person name="Kahane S."/>
            <person name="Friedman M.G."/>
            <person name="Rattei T."/>
            <person name="Myers G.S.A."/>
            <person name="Horn M."/>
        </authorList>
    </citation>
    <scope>NUCLEOTIDE SEQUENCE</scope>
    <source>
        <strain>Z</strain>
    </source>
</reference>
<keyword evidence="1" id="KW-0472">Membrane</keyword>
<keyword evidence="1" id="KW-0812">Transmembrane</keyword>
<keyword evidence="3" id="KW-1185">Reference proteome</keyword>
<dbReference type="OrthoDB" id="9814896at2"/>
<dbReference type="AlphaFoldDB" id="F8L751"/>
<accession>F8L751</accession>
<sequence>MSAVGERASLISREYVSDKLWQEDLSHSDKGRATYHDHIGKDHRGKDTPGLVVKVEYDTHVLQPYHPKPNFQGKKVTFENRDTLLEHEVARRMSEAKDLPNSERYVGYNLSLLQKIKLLFGLNIDSELQDNWKNVLKPNYSAENIYNMTNTISPSKEIRDQLGLGSSETYKLGTKVTWAFNSSLNGYEYIDESGKKVAIQNGVTSSNDRTTRNVCMMRRVSDLETGETLAYTGRPDTREKAIEQAKFIIRSELKSSHPKGLVKGEDGFTLTYVINNLMTPMTGIGLISFDEKGAILKEQEILHALDGETIEVNGHKVRINTLYFSEPFNQTTNLASIVTDSHNGNGRSRKINKEGYQTLIPMAQAQLKLMENGNKKAIVEGAIKALNGEFGELYPEEELFSRAILCQTLNLPMVIHCKSSTDRTVLALAVALVSHQWQKLNVDLITNKKGQVVPHLILKTDAAKELVAGHCLSGHQITRVSRTCEGIVKEHEIGTRMLGFEWSSNPIAGRILPERYTKVNEVSPLTKAGVGLLSTIGFLVNLALAIPIWLVGTVIAGDPFFNPIYIKPGLSPFAERLIDKKSPYVGKGKGRSLLKPEGMISL</sequence>
<evidence type="ECO:0000313" key="3">
    <source>
        <dbReference type="Proteomes" id="UP000000496"/>
    </source>
</evidence>
<gene>
    <name evidence="2" type="ordered locus">SNE_A06890</name>
</gene>
<dbReference type="HOGENOM" id="CLU_453337_0_0_0"/>